<evidence type="ECO:0000256" key="1">
    <source>
        <dbReference type="SAM" id="SignalP"/>
    </source>
</evidence>
<name>A0A562SXY8_CHIJA</name>
<dbReference type="PROSITE" id="PS51257">
    <property type="entry name" value="PROKAR_LIPOPROTEIN"/>
    <property type="match status" value="1"/>
</dbReference>
<sequence length="135" mass="14628">MNTITKLKMLAPAFILTFALISCGDDDKVTPNEGKCLADKITLTETEVNDLTGVDNVQITFDAKNTGSEDYDISTGAKSIYVELKVTTTDNTVYTEEQPLLITKLAAGATASVTQSADYGAGKTYKSYTIRMYCK</sequence>
<comment type="caution">
    <text evidence="2">The sequence shown here is derived from an EMBL/GenBank/DDBJ whole genome shotgun (WGS) entry which is preliminary data.</text>
</comment>
<evidence type="ECO:0000313" key="3">
    <source>
        <dbReference type="Proteomes" id="UP000316778"/>
    </source>
</evidence>
<dbReference type="Proteomes" id="UP000316778">
    <property type="component" value="Unassembled WGS sequence"/>
</dbReference>
<dbReference type="AlphaFoldDB" id="A0A562SXY8"/>
<keyword evidence="1" id="KW-0732">Signal</keyword>
<evidence type="ECO:0000313" key="2">
    <source>
        <dbReference type="EMBL" id="TWI86219.1"/>
    </source>
</evidence>
<accession>A0A562SXY8</accession>
<feature type="chain" id="PRO_5021840375" description="Lipoprotein" evidence="1">
    <location>
        <begin position="25"/>
        <end position="135"/>
    </location>
</feature>
<feature type="signal peptide" evidence="1">
    <location>
        <begin position="1"/>
        <end position="24"/>
    </location>
</feature>
<dbReference type="RefSeq" id="WP_145715847.1">
    <property type="nucleotide sequence ID" value="NZ_BAAAFY010000005.1"/>
</dbReference>
<proteinExistence type="predicted"/>
<dbReference type="EMBL" id="VLLG01000004">
    <property type="protein sequence ID" value="TWI86219.1"/>
    <property type="molecule type" value="Genomic_DNA"/>
</dbReference>
<evidence type="ECO:0008006" key="4">
    <source>
        <dbReference type="Google" id="ProtNLM"/>
    </source>
</evidence>
<gene>
    <name evidence="2" type="ORF">LX66_3471</name>
</gene>
<protein>
    <recommendedName>
        <fullName evidence="4">Lipoprotein</fullName>
    </recommendedName>
</protein>
<dbReference type="OrthoDB" id="666341at2"/>
<reference evidence="2 3" key="1">
    <citation type="journal article" date="2013" name="Stand. Genomic Sci.">
        <title>Genomic Encyclopedia of Type Strains, Phase I: The one thousand microbial genomes (KMG-I) project.</title>
        <authorList>
            <person name="Kyrpides N.C."/>
            <person name="Woyke T."/>
            <person name="Eisen J.A."/>
            <person name="Garrity G."/>
            <person name="Lilburn T.G."/>
            <person name="Beck B.J."/>
            <person name="Whitman W.B."/>
            <person name="Hugenholtz P."/>
            <person name="Klenk H.P."/>
        </authorList>
    </citation>
    <scope>NUCLEOTIDE SEQUENCE [LARGE SCALE GENOMIC DNA]</scope>
    <source>
        <strain evidence="2 3">DSM 13484</strain>
    </source>
</reference>
<keyword evidence="3" id="KW-1185">Reference proteome</keyword>
<organism evidence="2 3">
    <name type="scientific">Chitinophaga japonensis</name>
    <name type="common">Flexibacter japonensis</name>
    <dbReference type="NCBI Taxonomy" id="104662"/>
    <lineage>
        <taxon>Bacteria</taxon>
        <taxon>Pseudomonadati</taxon>
        <taxon>Bacteroidota</taxon>
        <taxon>Chitinophagia</taxon>
        <taxon>Chitinophagales</taxon>
        <taxon>Chitinophagaceae</taxon>
        <taxon>Chitinophaga</taxon>
    </lineage>
</organism>